<sequence>MDEVTRDMTMPSYVTPNGHQFFFGPVHKGQFYREHYGQIYWNPFFEIFFYRNDEKGEQTNQLVKMRIILQSSVADPYSINVNDIVDFDPKEFTQSRALLLRDITAAVNEPQFGEVARNVILVFHEDHYQHLLSEGLPNHQITGLDEHLPEPMAEGPTKAMLRQEFPFIKDLVHTVCTRRKAWKLFDPLCEVDESYAFLKYDFSRRTTHKTPGKFKKVLSEIIDNHFTVDFRATKPTTMVIIG</sequence>
<reference evidence="1 2" key="1">
    <citation type="submission" date="2021-04" db="EMBL/GenBank/DDBJ databases">
        <authorList>
            <person name="Bliznina A."/>
        </authorList>
    </citation>
    <scope>NUCLEOTIDE SEQUENCE [LARGE SCALE GENOMIC DNA]</scope>
</reference>
<dbReference type="EMBL" id="OU015566">
    <property type="protein sequence ID" value="CAG5105157.1"/>
    <property type="molecule type" value="Genomic_DNA"/>
</dbReference>
<evidence type="ECO:0000313" key="2">
    <source>
        <dbReference type="Proteomes" id="UP001158576"/>
    </source>
</evidence>
<gene>
    <name evidence="1" type="ORF">OKIOD_LOCUS10650</name>
</gene>
<keyword evidence="2" id="KW-1185">Reference proteome</keyword>
<evidence type="ECO:0000313" key="1">
    <source>
        <dbReference type="EMBL" id="CAG5105157.1"/>
    </source>
</evidence>
<protein>
    <submittedName>
        <fullName evidence="1">Oidioi.mRNA.OKI2018_I69.chr1.g1885.t1.cds</fullName>
    </submittedName>
</protein>
<dbReference type="Proteomes" id="UP001158576">
    <property type="component" value="Chromosome 1"/>
</dbReference>
<accession>A0ABN7SSS4</accession>
<organism evidence="1 2">
    <name type="scientific">Oikopleura dioica</name>
    <name type="common">Tunicate</name>
    <dbReference type="NCBI Taxonomy" id="34765"/>
    <lineage>
        <taxon>Eukaryota</taxon>
        <taxon>Metazoa</taxon>
        <taxon>Chordata</taxon>
        <taxon>Tunicata</taxon>
        <taxon>Appendicularia</taxon>
        <taxon>Copelata</taxon>
        <taxon>Oikopleuridae</taxon>
        <taxon>Oikopleura</taxon>
    </lineage>
</organism>
<name>A0ABN7SSS4_OIKDI</name>
<proteinExistence type="predicted"/>